<dbReference type="Proteomes" id="UP000002072">
    <property type="component" value="Chromosome"/>
</dbReference>
<protein>
    <submittedName>
        <fullName evidence="1">Uncharacterized protein</fullName>
    </submittedName>
</protein>
<dbReference type="HOGENOM" id="CLU_3349253_0_0_0"/>
<gene>
    <name evidence="1" type="ordered locus">Smon_0437</name>
</gene>
<accession>D1AX92</accession>
<dbReference type="AlphaFoldDB" id="D1AX92"/>
<sequence length="37" mass="4347">MVKILRKIIVVLILLTISYCYATNRIYDSSNKEMVNK</sequence>
<reference evidence="1 2" key="1">
    <citation type="journal article" date="2009" name="Stand. Genomic Sci.">
        <title>Complete genome sequence of Streptobacillus moniliformis type strain (9901T).</title>
        <authorList>
            <person name="Nolan M."/>
            <person name="Gronow S."/>
            <person name="Lapidus A."/>
            <person name="Ivanova N."/>
            <person name="Copeland A."/>
            <person name="Lucas S."/>
            <person name="Del Rio T.G."/>
            <person name="Chen F."/>
            <person name="Tice H."/>
            <person name="Pitluck S."/>
            <person name="Cheng J.F."/>
            <person name="Sims D."/>
            <person name="Meincke L."/>
            <person name="Bruce D."/>
            <person name="Goodwin L."/>
            <person name="Brettin T."/>
            <person name="Han C."/>
            <person name="Detter J.C."/>
            <person name="Ovchinikova G."/>
            <person name="Pati A."/>
            <person name="Mavromatis K."/>
            <person name="Mikhailova N."/>
            <person name="Chen A."/>
            <person name="Palaniappan K."/>
            <person name="Land M."/>
            <person name="Hauser L."/>
            <person name="Chang Y.J."/>
            <person name="Jeffries C.D."/>
            <person name="Rohde M."/>
            <person name="Sproer C."/>
            <person name="Goker M."/>
            <person name="Bristow J."/>
            <person name="Eisen J.A."/>
            <person name="Markowitz V."/>
            <person name="Hugenholtz P."/>
            <person name="Kyrpides N.C."/>
            <person name="Klenk H.P."/>
            <person name="Chain P."/>
        </authorList>
    </citation>
    <scope>NUCLEOTIDE SEQUENCE [LARGE SCALE GENOMIC DNA]</scope>
    <source>
        <strain evidence="2">ATCC 14647 / DSM 12112 / NCTC 10651 / 9901</strain>
    </source>
</reference>
<proteinExistence type="predicted"/>
<name>D1AX92_STRM9</name>
<evidence type="ECO:0000313" key="1">
    <source>
        <dbReference type="EMBL" id="ACZ00918.1"/>
    </source>
</evidence>
<organism evidence="1 2">
    <name type="scientific">Streptobacillus moniliformis (strain ATCC 14647 / DSM 12112 / NCTC 10651 / 9901)</name>
    <dbReference type="NCBI Taxonomy" id="519441"/>
    <lineage>
        <taxon>Bacteria</taxon>
        <taxon>Fusobacteriati</taxon>
        <taxon>Fusobacteriota</taxon>
        <taxon>Fusobacteriia</taxon>
        <taxon>Fusobacteriales</taxon>
        <taxon>Leptotrichiaceae</taxon>
        <taxon>Streptobacillus</taxon>
    </lineage>
</organism>
<dbReference type="EMBL" id="CP001779">
    <property type="protein sequence ID" value="ACZ00918.1"/>
    <property type="molecule type" value="Genomic_DNA"/>
</dbReference>
<dbReference type="KEGG" id="smf:Smon_0437"/>
<keyword evidence="2" id="KW-1185">Reference proteome</keyword>
<evidence type="ECO:0000313" key="2">
    <source>
        <dbReference type="Proteomes" id="UP000002072"/>
    </source>
</evidence>